<feature type="transmembrane region" description="Helical" evidence="16">
    <location>
        <begin position="307"/>
        <end position="326"/>
    </location>
</feature>
<dbReference type="GO" id="GO:0009252">
    <property type="term" value="P:peptidoglycan biosynthetic process"/>
    <property type="evidence" value="ECO:0007669"/>
    <property type="project" value="UniProtKB-KW"/>
</dbReference>
<dbReference type="GO" id="GO:0032153">
    <property type="term" value="C:cell division site"/>
    <property type="evidence" value="ECO:0007669"/>
    <property type="project" value="TreeGrafter"/>
</dbReference>
<evidence type="ECO:0000256" key="2">
    <source>
        <dbReference type="ARBA" id="ARBA00022676"/>
    </source>
</evidence>
<comment type="similarity">
    <text evidence="11">Belongs to the SEDS family. FtsW subfamily.</text>
</comment>
<feature type="transmembrane region" description="Helical" evidence="16">
    <location>
        <begin position="149"/>
        <end position="169"/>
    </location>
</feature>
<dbReference type="KEGG" id="hjo:AY555_06110"/>
<keyword evidence="8 16" id="KW-0472">Membrane</keyword>
<keyword evidence="6" id="KW-0573">Peptidoglycan synthesis</keyword>
<dbReference type="GO" id="GO:0008955">
    <property type="term" value="F:peptidoglycan glycosyltransferase activity"/>
    <property type="evidence" value="ECO:0007669"/>
    <property type="project" value="UniProtKB-EC"/>
</dbReference>
<evidence type="ECO:0000256" key="3">
    <source>
        <dbReference type="ARBA" id="ARBA00022679"/>
    </source>
</evidence>
<evidence type="ECO:0000256" key="9">
    <source>
        <dbReference type="ARBA" id="ARBA00032370"/>
    </source>
</evidence>
<evidence type="ECO:0000256" key="7">
    <source>
        <dbReference type="ARBA" id="ARBA00022989"/>
    </source>
</evidence>
<dbReference type="PANTHER" id="PTHR30474">
    <property type="entry name" value="CELL CYCLE PROTEIN"/>
    <property type="match status" value="1"/>
</dbReference>
<dbReference type="EC" id="2.4.99.28" evidence="14"/>
<reference evidence="17 18" key="1">
    <citation type="submission" date="2016-02" db="EMBL/GenBank/DDBJ databases">
        <title>Complete Genome of H5569, the type strain of the newly described species Haematospirillium jordaniae.</title>
        <authorList>
            <person name="Nicholson A.C."/>
            <person name="Humrighouse B.W."/>
            <person name="Loparov V."/>
            <person name="McQuiston J.R."/>
        </authorList>
    </citation>
    <scope>NUCLEOTIDE SEQUENCE [LARGE SCALE GENOMIC DNA]</scope>
    <source>
        <strain evidence="17 18">H5569</strain>
    </source>
</reference>
<feature type="transmembrane region" description="Helical" evidence="16">
    <location>
        <begin position="189"/>
        <end position="215"/>
    </location>
</feature>
<dbReference type="GO" id="GO:0015648">
    <property type="term" value="F:lipid-linked peptidoglycan transporter activity"/>
    <property type="evidence" value="ECO:0007669"/>
    <property type="project" value="TreeGrafter"/>
</dbReference>
<evidence type="ECO:0000256" key="6">
    <source>
        <dbReference type="ARBA" id="ARBA00022984"/>
    </source>
</evidence>
<keyword evidence="17" id="KW-0132">Cell division</keyword>
<proteinExistence type="inferred from homology"/>
<keyword evidence="17" id="KW-0131">Cell cycle</keyword>
<dbReference type="EMBL" id="CP014525">
    <property type="protein sequence ID" value="AMW34827.1"/>
    <property type="molecule type" value="Genomic_DNA"/>
</dbReference>
<dbReference type="Pfam" id="PF01098">
    <property type="entry name" value="FTSW_RODA_SPOVE"/>
    <property type="match status" value="1"/>
</dbReference>
<comment type="catalytic activity">
    <reaction evidence="15">
        <text>[GlcNAc-(1-&gt;4)-Mur2Ac(oyl-L-Ala-gamma-D-Glu-L-Lys-D-Ala-D-Ala)](n)-di-trans,octa-cis-undecaprenyl diphosphate + beta-D-GlcNAc-(1-&gt;4)-Mur2Ac(oyl-L-Ala-gamma-D-Glu-L-Lys-D-Ala-D-Ala)-di-trans,octa-cis-undecaprenyl diphosphate = [GlcNAc-(1-&gt;4)-Mur2Ac(oyl-L-Ala-gamma-D-Glu-L-Lys-D-Ala-D-Ala)](n+1)-di-trans,octa-cis-undecaprenyl diphosphate + di-trans,octa-cis-undecaprenyl diphosphate + H(+)</text>
        <dbReference type="Rhea" id="RHEA:23708"/>
        <dbReference type="Rhea" id="RHEA-COMP:9602"/>
        <dbReference type="Rhea" id="RHEA-COMP:9603"/>
        <dbReference type="ChEBI" id="CHEBI:15378"/>
        <dbReference type="ChEBI" id="CHEBI:58405"/>
        <dbReference type="ChEBI" id="CHEBI:60033"/>
        <dbReference type="ChEBI" id="CHEBI:78435"/>
        <dbReference type="EC" id="2.4.99.28"/>
    </reaction>
</comment>
<feature type="transmembrane region" description="Helical" evidence="16">
    <location>
        <begin position="269"/>
        <end position="295"/>
    </location>
</feature>
<evidence type="ECO:0000256" key="14">
    <source>
        <dbReference type="ARBA" id="ARBA00044770"/>
    </source>
</evidence>
<dbReference type="GO" id="GO:0051301">
    <property type="term" value="P:cell division"/>
    <property type="evidence" value="ECO:0007669"/>
    <property type="project" value="UniProtKB-KW"/>
</dbReference>
<dbReference type="STRING" id="1549855.AY555_06110"/>
<feature type="transmembrane region" description="Helical" evidence="16">
    <location>
        <begin position="24"/>
        <end position="43"/>
    </location>
</feature>
<evidence type="ECO:0000256" key="8">
    <source>
        <dbReference type="ARBA" id="ARBA00023136"/>
    </source>
</evidence>
<evidence type="ECO:0000256" key="13">
    <source>
        <dbReference type="ARBA" id="ARBA00041418"/>
    </source>
</evidence>
<name>A0A143DDP3_9PROT</name>
<evidence type="ECO:0000256" key="4">
    <source>
        <dbReference type="ARBA" id="ARBA00022692"/>
    </source>
</evidence>
<accession>A0A143DDP3</accession>
<evidence type="ECO:0000256" key="11">
    <source>
        <dbReference type="ARBA" id="ARBA00038053"/>
    </source>
</evidence>
<keyword evidence="4 16" id="KW-0812">Transmembrane</keyword>
<dbReference type="GO" id="GO:0005886">
    <property type="term" value="C:plasma membrane"/>
    <property type="evidence" value="ECO:0007669"/>
    <property type="project" value="TreeGrafter"/>
</dbReference>
<dbReference type="PANTHER" id="PTHR30474:SF2">
    <property type="entry name" value="PEPTIDOGLYCAN GLYCOSYLTRANSFERASE FTSW-RELATED"/>
    <property type="match status" value="1"/>
</dbReference>
<dbReference type="OrthoDB" id="9768187at2"/>
<comment type="subcellular location">
    <subcellularLocation>
        <location evidence="1">Membrane</location>
        <topology evidence="1">Multi-pass membrane protein</topology>
    </subcellularLocation>
</comment>
<dbReference type="GO" id="GO:0008360">
    <property type="term" value="P:regulation of cell shape"/>
    <property type="evidence" value="ECO:0007669"/>
    <property type="project" value="UniProtKB-KW"/>
</dbReference>
<evidence type="ECO:0000313" key="18">
    <source>
        <dbReference type="Proteomes" id="UP000076066"/>
    </source>
</evidence>
<keyword evidence="18" id="KW-1185">Reference proteome</keyword>
<evidence type="ECO:0000256" key="15">
    <source>
        <dbReference type="ARBA" id="ARBA00049902"/>
    </source>
</evidence>
<evidence type="ECO:0000256" key="12">
    <source>
        <dbReference type="ARBA" id="ARBA00041185"/>
    </source>
</evidence>
<evidence type="ECO:0000256" key="16">
    <source>
        <dbReference type="SAM" id="Phobius"/>
    </source>
</evidence>
<dbReference type="Proteomes" id="UP000076066">
    <property type="component" value="Chromosome"/>
</dbReference>
<keyword evidence="7 16" id="KW-1133">Transmembrane helix</keyword>
<evidence type="ECO:0000313" key="17">
    <source>
        <dbReference type="EMBL" id="AMW34827.1"/>
    </source>
</evidence>
<keyword evidence="3" id="KW-0808">Transferase</keyword>
<evidence type="ECO:0000256" key="1">
    <source>
        <dbReference type="ARBA" id="ARBA00004141"/>
    </source>
</evidence>
<dbReference type="RefSeq" id="WP_066134779.1">
    <property type="nucleotide sequence ID" value="NZ_CP014525.1"/>
</dbReference>
<keyword evidence="5" id="KW-0133">Cell shape</keyword>
<protein>
    <recommendedName>
        <fullName evidence="12">Probable peptidoglycan glycosyltransferase FtsW</fullName>
        <ecNumber evidence="14">2.4.99.28</ecNumber>
    </recommendedName>
    <alternativeName>
        <fullName evidence="13">Cell division protein FtsW</fullName>
    </alternativeName>
    <alternativeName>
        <fullName evidence="10">Cell wall polymerase</fullName>
    </alternativeName>
    <alternativeName>
        <fullName evidence="9">Peptidoglycan polymerase</fullName>
    </alternativeName>
</protein>
<sequence length="379" mass="40841">MTLLQFTRTDTSIIGRWWWTVDRVLLTVTLLLVIIGAILLMAAGPAAAGRIHAEPFHFVRRQFIFLPLAVGLMFAVSLLSPRWIRRVALAGFLASVTLMIVAPFSGVEIKGATRWIHLGGLSIQPSEFLKPTFAIVAGWMFAEGRTSEAFPGFRVASALFLVVVGLLLIQPDFGQAMVVTAMWSTQFFLAGLSLFWVFLLVAVSLGGAAGAYLIFPHVQSRVDRFLNPDGGDTYQIEKALQAFRNGGIFGRGPGEGRVKEQLPDSHTDFIFAVAGEEFGVLLCLLIVGLFAVLVLRAMSRTLQGNSLFVLISVGGLAVQFGLQAIINMASSLHMMPTKGMTMPFVSYGGSSMLGLALGMGMVLALTRRHLALGPGGTLP</sequence>
<evidence type="ECO:0000256" key="5">
    <source>
        <dbReference type="ARBA" id="ARBA00022960"/>
    </source>
</evidence>
<dbReference type="InterPro" id="IPR001182">
    <property type="entry name" value="FtsW/RodA"/>
</dbReference>
<evidence type="ECO:0000256" key="10">
    <source>
        <dbReference type="ARBA" id="ARBA00033270"/>
    </source>
</evidence>
<organism evidence="17 18">
    <name type="scientific">Haematospirillum jordaniae</name>
    <dbReference type="NCBI Taxonomy" id="1549855"/>
    <lineage>
        <taxon>Bacteria</taxon>
        <taxon>Pseudomonadati</taxon>
        <taxon>Pseudomonadota</taxon>
        <taxon>Alphaproteobacteria</taxon>
        <taxon>Rhodospirillales</taxon>
        <taxon>Novispirillaceae</taxon>
        <taxon>Haematospirillum</taxon>
    </lineage>
</organism>
<dbReference type="GeneID" id="53316728"/>
<feature type="transmembrane region" description="Helical" evidence="16">
    <location>
        <begin position="63"/>
        <end position="80"/>
    </location>
</feature>
<feature type="transmembrane region" description="Helical" evidence="16">
    <location>
        <begin position="346"/>
        <end position="365"/>
    </location>
</feature>
<dbReference type="AlphaFoldDB" id="A0A143DDP3"/>
<gene>
    <name evidence="17" type="ORF">AY555_06110</name>
</gene>
<feature type="transmembrane region" description="Helical" evidence="16">
    <location>
        <begin position="87"/>
        <end position="105"/>
    </location>
</feature>
<keyword evidence="2" id="KW-0328">Glycosyltransferase</keyword>